<gene>
    <name evidence="1" type="ORF">F969_00640</name>
</gene>
<accession>N8WYQ0</accession>
<evidence type="ECO:0000313" key="1">
    <source>
        <dbReference type="EMBL" id="ENV00408.1"/>
    </source>
</evidence>
<protein>
    <submittedName>
        <fullName evidence="1">Uncharacterized protein</fullName>
    </submittedName>
</protein>
<dbReference type="EMBL" id="APPE01000031">
    <property type="protein sequence ID" value="ENV00408.1"/>
    <property type="molecule type" value="Genomic_DNA"/>
</dbReference>
<dbReference type="PATRIC" id="fig|1217710.3.peg.604"/>
<dbReference type="HOGENOM" id="CLU_1965786_0_0_6"/>
<evidence type="ECO:0000313" key="2">
    <source>
        <dbReference type="Proteomes" id="UP000013070"/>
    </source>
</evidence>
<dbReference type="AlphaFoldDB" id="N8WYQ0"/>
<dbReference type="RefSeq" id="WP_004780910.1">
    <property type="nucleotide sequence ID" value="NZ_KB849398.1"/>
</dbReference>
<reference evidence="1 2" key="1">
    <citation type="submission" date="2013-02" db="EMBL/GenBank/DDBJ databases">
        <title>The Genome Sequence of Acinetobacter sp. NIPH 899.</title>
        <authorList>
            <consortium name="The Broad Institute Genome Sequencing Platform"/>
            <consortium name="The Broad Institute Genome Sequencing Center for Infectious Disease"/>
            <person name="Cerqueira G."/>
            <person name="Feldgarden M."/>
            <person name="Courvalin P."/>
            <person name="Perichon B."/>
            <person name="Grillot-Courvalin C."/>
            <person name="Clermont D."/>
            <person name="Rocha E."/>
            <person name="Yoon E.-J."/>
            <person name="Nemec A."/>
            <person name="Walker B."/>
            <person name="Young S.K."/>
            <person name="Zeng Q."/>
            <person name="Gargeya S."/>
            <person name="Fitzgerald M."/>
            <person name="Haas B."/>
            <person name="Abouelleil A."/>
            <person name="Alvarado L."/>
            <person name="Arachchi H.M."/>
            <person name="Berlin A.M."/>
            <person name="Chapman S.B."/>
            <person name="Dewar J."/>
            <person name="Goldberg J."/>
            <person name="Griggs A."/>
            <person name="Gujja S."/>
            <person name="Hansen M."/>
            <person name="Howarth C."/>
            <person name="Imamovic A."/>
            <person name="Larimer J."/>
            <person name="McCowan C."/>
            <person name="Murphy C."/>
            <person name="Neiman D."/>
            <person name="Pearson M."/>
            <person name="Priest M."/>
            <person name="Roberts A."/>
            <person name="Saif S."/>
            <person name="Shea T."/>
            <person name="Sisk P."/>
            <person name="Sykes S."/>
            <person name="Wortman J."/>
            <person name="Nusbaum C."/>
            <person name="Birren B."/>
        </authorList>
    </citation>
    <scope>NUCLEOTIDE SEQUENCE [LARGE SCALE GENOMIC DNA]</scope>
    <source>
        <strain evidence="1 2">NIPH 899</strain>
    </source>
</reference>
<dbReference type="Proteomes" id="UP000013070">
    <property type="component" value="Unassembled WGS sequence"/>
</dbReference>
<proteinExistence type="predicted"/>
<comment type="caution">
    <text evidence="1">The sequence shown here is derived from an EMBL/GenBank/DDBJ whole genome shotgun (WGS) entry which is preliminary data.</text>
</comment>
<organism evidence="1 2">
    <name type="scientific">Acinetobacter variabilis</name>
    <dbReference type="NCBI Taxonomy" id="70346"/>
    <lineage>
        <taxon>Bacteria</taxon>
        <taxon>Pseudomonadati</taxon>
        <taxon>Pseudomonadota</taxon>
        <taxon>Gammaproteobacteria</taxon>
        <taxon>Moraxellales</taxon>
        <taxon>Moraxellaceae</taxon>
        <taxon>Acinetobacter</taxon>
    </lineage>
</organism>
<sequence length="127" mass="14864">MYTQFHARQSGRTTRMLQQALDALVKDHAVYILSTDETKAHHLKEKFRQVCQQSNYLVASTPKFETLRSIGQENIDWVNTRIHRAHSNCRLFIDHHVYEHVFGHVINGYHAYDSQIVINPLSVYKSL</sequence>
<name>N8WYQ0_9GAMM</name>
<keyword evidence="2" id="KW-1185">Reference proteome</keyword>